<keyword evidence="9" id="KW-1185">Reference proteome</keyword>
<name>A0A6A2YQ00_HIBSY</name>
<dbReference type="GO" id="GO:0006417">
    <property type="term" value="P:regulation of translation"/>
    <property type="evidence" value="ECO:0007669"/>
    <property type="project" value="UniProtKB-KW"/>
</dbReference>
<dbReference type="Proteomes" id="UP000436088">
    <property type="component" value="Unassembled WGS sequence"/>
</dbReference>
<reference evidence="8" key="1">
    <citation type="submission" date="2019-09" db="EMBL/GenBank/DDBJ databases">
        <title>Draft genome information of white flower Hibiscus syriacus.</title>
        <authorList>
            <person name="Kim Y.-M."/>
        </authorList>
    </citation>
    <scope>NUCLEOTIDE SEQUENCE [LARGE SCALE GENOMIC DNA]</scope>
    <source>
        <strain evidence="8">YM2019G1</strain>
    </source>
</reference>
<sequence>MDRKNRETEIASVLLSALHIDIFSIEDIMNGFVTLLESTEETTLDILDASNELALFLSRAVIDDVLVPLNLEEITSKLPPNYSGSGTSWDVEEEYERGGVVAEACQCMCDLGMTFFNHEVVNKALVMAMEKKNVRMLDLLQVCFNIGLITINYMTKGFTRVKDGLNDLALEFPNAKEKFNFYMEFAQKKCWLLLSFGSSTTESMSTVAAS</sequence>
<keyword evidence="3" id="KW-0963">Cytoplasm</keyword>
<gene>
    <name evidence="8" type="ORF">F3Y22_tig00111330pilonHSYRG00603</name>
</gene>
<evidence type="ECO:0000256" key="1">
    <source>
        <dbReference type="ARBA" id="ARBA00004496"/>
    </source>
</evidence>
<dbReference type="PANTHER" id="PTHR12626:SF0">
    <property type="entry name" value="PROGRAMMED CELL DEATH PROTEIN 4"/>
    <property type="match status" value="1"/>
</dbReference>
<accession>A0A6A2YQ00</accession>
<evidence type="ECO:0000256" key="2">
    <source>
        <dbReference type="ARBA" id="ARBA00005497"/>
    </source>
</evidence>
<dbReference type="InterPro" id="IPR003891">
    <property type="entry name" value="Initiation_fac_eIF4g_MI"/>
</dbReference>
<dbReference type="GO" id="GO:0005737">
    <property type="term" value="C:cytoplasm"/>
    <property type="evidence" value="ECO:0007669"/>
    <property type="project" value="UniProtKB-SubCell"/>
</dbReference>
<dbReference type="InterPro" id="IPR039778">
    <property type="entry name" value="PDCD4"/>
</dbReference>
<evidence type="ECO:0000256" key="6">
    <source>
        <dbReference type="ARBA" id="ARBA00023242"/>
    </source>
</evidence>
<evidence type="ECO:0000256" key="5">
    <source>
        <dbReference type="ARBA" id="ARBA00022845"/>
    </source>
</evidence>
<dbReference type="PANTHER" id="PTHR12626">
    <property type="entry name" value="PROGRAMMED CELL DEATH 4"/>
    <property type="match status" value="1"/>
</dbReference>
<dbReference type="AlphaFoldDB" id="A0A6A2YQ00"/>
<dbReference type="Gene3D" id="1.25.40.180">
    <property type="match status" value="2"/>
</dbReference>
<keyword evidence="6" id="KW-0539">Nucleus</keyword>
<comment type="subcellular location">
    <subcellularLocation>
        <location evidence="1">Cytoplasm</location>
    </subcellularLocation>
</comment>
<evidence type="ECO:0000256" key="4">
    <source>
        <dbReference type="ARBA" id="ARBA00022737"/>
    </source>
</evidence>
<evidence type="ECO:0000313" key="9">
    <source>
        <dbReference type="Proteomes" id="UP000436088"/>
    </source>
</evidence>
<evidence type="ECO:0000313" key="8">
    <source>
        <dbReference type="EMBL" id="KAE8681403.1"/>
    </source>
</evidence>
<keyword evidence="5" id="KW-0810">Translation regulation</keyword>
<evidence type="ECO:0000259" key="7">
    <source>
        <dbReference type="PROSITE" id="PS51366"/>
    </source>
</evidence>
<dbReference type="InterPro" id="IPR016024">
    <property type="entry name" value="ARM-type_fold"/>
</dbReference>
<dbReference type="SMART" id="SM00544">
    <property type="entry name" value="MA3"/>
    <property type="match status" value="1"/>
</dbReference>
<organism evidence="8 9">
    <name type="scientific">Hibiscus syriacus</name>
    <name type="common">Rose of Sharon</name>
    <dbReference type="NCBI Taxonomy" id="106335"/>
    <lineage>
        <taxon>Eukaryota</taxon>
        <taxon>Viridiplantae</taxon>
        <taxon>Streptophyta</taxon>
        <taxon>Embryophyta</taxon>
        <taxon>Tracheophyta</taxon>
        <taxon>Spermatophyta</taxon>
        <taxon>Magnoliopsida</taxon>
        <taxon>eudicotyledons</taxon>
        <taxon>Gunneridae</taxon>
        <taxon>Pentapetalae</taxon>
        <taxon>rosids</taxon>
        <taxon>malvids</taxon>
        <taxon>Malvales</taxon>
        <taxon>Malvaceae</taxon>
        <taxon>Malvoideae</taxon>
        <taxon>Hibiscus</taxon>
    </lineage>
</organism>
<dbReference type="GO" id="GO:0045892">
    <property type="term" value="P:negative regulation of DNA-templated transcription"/>
    <property type="evidence" value="ECO:0007669"/>
    <property type="project" value="InterPro"/>
</dbReference>
<feature type="domain" description="MI" evidence="7">
    <location>
        <begin position="1"/>
        <end position="76"/>
    </location>
</feature>
<dbReference type="EMBL" id="VEPZ02001308">
    <property type="protein sequence ID" value="KAE8681403.1"/>
    <property type="molecule type" value="Genomic_DNA"/>
</dbReference>
<dbReference type="Pfam" id="PF02847">
    <property type="entry name" value="MA3"/>
    <property type="match status" value="2"/>
</dbReference>
<dbReference type="PROSITE" id="PS51366">
    <property type="entry name" value="MI"/>
    <property type="match status" value="2"/>
</dbReference>
<evidence type="ECO:0000256" key="3">
    <source>
        <dbReference type="ARBA" id="ARBA00022490"/>
    </source>
</evidence>
<feature type="domain" description="MI" evidence="7">
    <location>
        <begin position="83"/>
        <end position="202"/>
    </location>
</feature>
<dbReference type="SUPFAM" id="SSF48371">
    <property type="entry name" value="ARM repeat"/>
    <property type="match status" value="2"/>
</dbReference>
<comment type="caution">
    <text evidence="8">The sequence shown here is derived from an EMBL/GenBank/DDBJ whole genome shotgun (WGS) entry which is preliminary data.</text>
</comment>
<comment type="similarity">
    <text evidence="2">Belongs to the PDCD4 family.</text>
</comment>
<proteinExistence type="inferred from homology"/>
<protein>
    <submittedName>
        <fullName evidence="8">Tetratricopeptide repeat (TPR)-containing protein</fullName>
    </submittedName>
</protein>
<keyword evidence="4" id="KW-0677">Repeat</keyword>